<dbReference type="PRINTS" id="PR00411">
    <property type="entry name" value="PNDRDTASEI"/>
</dbReference>
<evidence type="ECO:0000256" key="5">
    <source>
        <dbReference type="ARBA" id="ARBA00022630"/>
    </source>
</evidence>
<dbReference type="SUPFAM" id="SSF51905">
    <property type="entry name" value="FAD/NAD(P)-binding domain"/>
    <property type="match status" value="1"/>
</dbReference>
<keyword evidence="5" id="KW-0285">Flavoprotein</keyword>
<dbReference type="SUPFAM" id="SSF56425">
    <property type="entry name" value="Succinate dehydrogenase/fumarate reductase flavoprotein, catalytic domain"/>
    <property type="match status" value="1"/>
</dbReference>
<feature type="domain" description="FAD-dependent oxidoreductase 2 FAD-binding" evidence="10">
    <location>
        <begin position="4"/>
        <end position="387"/>
    </location>
</feature>
<sequence>MKADVLVVGSGIAGCAAALAAAREGADVLVVTKATEPEDAASDWAQGGIAVTQSAPAEFAADIRRASDDTADPEAVETLVSESRAVVEDVLLDTLGVEFDASADGASVGDPDAGDADDFDLAREAGHSSRRILHVDASTGAHVLRPFLNHLSARDGVRVVDGAMALDLLTEEGTVRGATVLADGDVEPVFAGATVLATGGIGDCYARSTNPAGATGDGVAMAALAGATVSDMQYVQFHPTAYDPGTDPRADDDARPFLVSEAVRGEGATLRDADGRRFMPDVHEDAELAPRDVVARAVSRARDRTGRVVLDVSDLDFREEFPDLAALCDDRGVDPDAGIPVAPSEHFLCGGVAVDDRGRTSLSRLFAAGECARTGVHGANRLASTSLLEGLVWGVRAGGTAADRGRGEAETVEYAPPRDSDPALPDAFADTKFDRLGRTMDEFVGIERTPDGLDTARARLRRLKGEVDAYARTRVSRPVYELRNACVSSLLVARAAADAPSAGCHSLVDPDGREGGEGGEGSDDAEQGVTPSADD</sequence>
<keyword evidence="12" id="KW-1185">Reference proteome</keyword>
<gene>
    <name evidence="11" type="ORF">ACFQI8_02870</name>
</gene>
<name>A0ABD5XEX1_9EURY</name>
<reference evidence="11 12" key="1">
    <citation type="journal article" date="2019" name="Int. J. Syst. Evol. Microbiol.">
        <title>The Global Catalogue of Microorganisms (GCM) 10K type strain sequencing project: providing services to taxonomists for standard genome sequencing and annotation.</title>
        <authorList>
            <consortium name="The Broad Institute Genomics Platform"/>
            <consortium name="The Broad Institute Genome Sequencing Center for Infectious Disease"/>
            <person name="Wu L."/>
            <person name="Ma J."/>
        </authorList>
    </citation>
    <scope>NUCLEOTIDE SEQUENCE [LARGE SCALE GENOMIC DNA]</scope>
    <source>
        <strain evidence="11 12">DSM 26526</strain>
    </source>
</reference>
<organism evidence="11 12">
    <name type="scientific">Haloferax chudinovii</name>
    <dbReference type="NCBI Taxonomy" id="1109010"/>
    <lineage>
        <taxon>Archaea</taxon>
        <taxon>Methanobacteriati</taxon>
        <taxon>Methanobacteriota</taxon>
        <taxon>Stenosarchaea group</taxon>
        <taxon>Halobacteria</taxon>
        <taxon>Halobacteriales</taxon>
        <taxon>Haloferacaceae</taxon>
        <taxon>Haloferax</taxon>
    </lineage>
</organism>
<accession>A0ABD5XEX1</accession>
<dbReference type="InterPro" id="IPR003953">
    <property type="entry name" value="FAD-dep_OxRdtase_2_FAD-bd"/>
</dbReference>
<evidence type="ECO:0000256" key="8">
    <source>
        <dbReference type="ARBA" id="ARBA00023002"/>
    </source>
</evidence>
<dbReference type="EMBL" id="JBHTAB010000001">
    <property type="protein sequence ID" value="MFC7128338.1"/>
    <property type="molecule type" value="Genomic_DNA"/>
</dbReference>
<evidence type="ECO:0000256" key="3">
    <source>
        <dbReference type="ARBA" id="ARBA00008562"/>
    </source>
</evidence>
<comment type="caution">
    <text evidence="11">The sequence shown here is derived from an EMBL/GenBank/DDBJ whole genome shotgun (WGS) entry which is preliminary data.</text>
</comment>
<protein>
    <recommendedName>
        <fullName evidence="4">L-aspartate oxidase</fullName>
        <ecNumber evidence="4">1.4.3.16</ecNumber>
    </recommendedName>
</protein>
<evidence type="ECO:0000313" key="11">
    <source>
        <dbReference type="EMBL" id="MFC7128338.1"/>
    </source>
</evidence>
<dbReference type="InterPro" id="IPR036188">
    <property type="entry name" value="FAD/NAD-bd_sf"/>
</dbReference>
<dbReference type="PRINTS" id="PR00368">
    <property type="entry name" value="FADPNR"/>
</dbReference>
<dbReference type="PROSITE" id="PS51257">
    <property type="entry name" value="PROKAR_LIPOPROTEIN"/>
    <property type="match status" value="1"/>
</dbReference>
<dbReference type="FunFam" id="3.90.700.10:FF:000002">
    <property type="entry name" value="L-aspartate oxidase"/>
    <property type="match status" value="1"/>
</dbReference>
<comment type="pathway">
    <text evidence="2">Cofactor biosynthesis; NAD(+) biosynthesis; iminoaspartate from L-aspartate (oxidase route): step 1/1.</text>
</comment>
<keyword evidence="7" id="KW-0274">FAD</keyword>
<dbReference type="AlphaFoldDB" id="A0ABD5XEX1"/>
<dbReference type="Gene3D" id="1.20.58.100">
    <property type="entry name" value="Fumarate reductase/succinate dehydrogenase flavoprotein-like, C-terminal domain"/>
    <property type="match status" value="1"/>
</dbReference>
<dbReference type="SUPFAM" id="SSF46977">
    <property type="entry name" value="Succinate dehydrogenase/fumarate reductase flavoprotein C-terminal domain"/>
    <property type="match status" value="1"/>
</dbReference>
<dbReference type="PANTHER" id="PTHR42716">
    <property type="entry name" value="L-ASPARTATE OXIDASE"/>
    <property type="match status" value="1"/>
</dbReference>
<evidence type="ECO:0000256" key="4">
    <source>
        <dbReference type="ARBA" id="ARBA00012173"/>
    </source>
</evidence>
<feature type="region of interest" description="Disordered" evidence="9">
    <location>
        <begin position="501"/>
        <end position="535"/>
    </location>
</feature>
<evidence type="ECO:0000256" key="9">
    <source>
        <dbReference type="SAM" id="MobiDB-lite"/>
    </source>
</evidence>
<evidence type="ECO:0000313" key="12">
    <source>
        <dbReference type="Proteomes" id="UP001596460"/>
    </source>
</evidence>
<dbReference type="Proteomes" id="UP001596460">
    <property type="component" value="Unassembled WGS sequence"/>
</dbReference>
<dbReference type="PANTHER" id="PTHR42716:SF2">
    <property type="entry name" value="L-ASPARTATE OXIDASE, CHLOROPLASTIC"/>
    <property type="match status" value="1"/>
</dbReference>
<dbReference type="GO" id="GO:0019363">
    <property type="term" value="P:pyridine nucleotide biosynthetic process"/>
    <property type="evidence" value="ECO:0007669"/>
    <property type="project" value="UniProtKB-KW"/>
</dbReference>
<keyword evidence="8" id="KW-0560">Oxidoreductase</keyword>
<comment type="similarity">
    <text evidence="3">Belongs to the FAD-dependent oxidoreductase 2 family. NadB subfamily.</text>
</comment>
<evidence type="ECO:0000256" key="6">
    <source>
        <dbReference type="ARBA" id="ARBA00022642"/>
    </source>
</evidence>
<evidence type="ECO:0000259" key="10">
    <source>
        <dbReference type="Pfam" id="PF00890"/>
    </source>
</evidence>
<dbReference type="RefSeq" id="WP_390242709.1">
    <property type="nucleotide sequence ID" value="NZ_JBHTAB010000001.1"/>
</dbReference>
<proteinExistence type="inferred from homology"/>
<keyword evidence="6" id="KW-0662">Pyridine nucleotide biosynthesis</keyword>
<dbReference type="Gene3D" id="3.90.700.10">
    <property type="entry name" value="Succinate dehydrogenase/fumarate reductase flavoprotein, catalytic domain"/>
    <property type="match status" value="1"/>
</dbReference>
<comment type="cofactor">
    <cofactor evidence="1">
        <name>FAD</name>
        <dbReference type="ChEBI" id="CHEBI:57692"/>
    </cofactor>
</comment>
<dbReference type="Gene3D" id="3.50.50.60">
    <property type="entry name" value="FAD/NAD(P)-binding domain"/>
    <property type="match status" value="1"/>
</dbReference>
<dbReference type="InterPro" id="IPR037099">
    <property type="entry name" value="Fum_R/Succ_DH_flav-like_C_sf"/>
</dbReference>
<dbReference type="InterPro" id="IPR005288">
    <property type="entry name" value="NadB"/>
</dbReference>
<dbReference type="EC" id="1.4.3.16" evidence="4"/>
<evidence type="ECO:0000256" key="7">
    <source>
        <dbReference type="ARBA" id="ARBA00022827"/>
    </source>
</evidence>
<dbReference type="Pfam" id="PF00890">
    <property type="entry name" value="FAD_binding_2"/>
    <property type="match status" value="1"/>
</dbReference>
<evidence type="ECO:0000256" key="2">
    <source>
        <dbReference type="ARBA" id="ARBA00004950"/>
    </source>
</evidence>
<dbReference type="GO" id="GO:0008734">
    <property type="term" value="F:L-aspartate oxidase activity"/>
    <property type="evidence" value="ECO:0007669"/>
    <property type="project" value="UniProtKB-EC"/>
</dbReference>
<dbReference type="InterPro" id="IPR027477">
    <property type="entry name" value="Succ_DH/fumarate_Rdtase_cat_sf"/>
</dbReference>
<evidence type="ECO:0000256" key="1">
    <source>
        <dbReference type="ARBA" id="ARBA00001974"/>
    </source>
</evidence>